<protein>
    <submittedName>
        <fullName evidence="2">General stress protein 26</fullName>
    </submittedName>
</protein>
<dbReference type="PANTHER" id="PTHR34818:SF1">
    <property type="entry name" value="PROTEIN BLI-3"/>
    <property type="match status" value="1"/>
</dbReference>
<dbReference type="Pfam" id="PF16242">
    <property type="entry name" value="Pyrid_ox_like"/>
    <property type="match status" value="1"/>
</dbReference>
<name>A0A1H3MNK4_9RHOB</name>
<evidence type="ECO:0000313" key="2">
    <source>
        <dbReference type="EMBL" id="SDY78312.1"/>
    </source>
</evidence>
<dbReference type="STRING" id="1244108.SAMN05444004_103128"/>
<proteinExistence type="predicted"/>
<dbReference type="InterPro" id="IPR052917">
    <property type="entry name" value="Stress-Dev_Protein"/>
</dbReference>
<evidence type="ECO:0000313" key="3">
    <source>
        <dbReference type="Proteomes" id="UP000198914"/>
    </source>
</evidence>
<accession>A0A1H3MNK4</accession>
<sequence>MTTDFEKKFWKALKSDMTVFLGCDGALPRPMGASVDEEKSPIWFFTTRQTDLGKALKNGPKNGNMTFSSKGNDIWASASGQLTIDNDPEMIDRLWSPFVAAWYEGGKTDPNLALVRYDAKEAQVWESGSSIIAGIKMLMGNDPKKEFEHNTAHIRLDT</sequence>
<feature type="domain" description="General stress protein FMN-binding split barrel" evidence="1">
    <location>
        <begin position="6"/>
        <end position="141"/>
    </location>
</feature>
<dbReference type="RefSeq" id="WP_092643364.1">
    <property type="nucleotide sequence ID" value="NZ_FNPX01000003.1"/>
</dbReference>
<dbReference type="InterPro" id="IPR038725">
    <property type="entry name" value="YdaG_split_barrel_FMN-bd"/>
</dbReference>
<organism evidence="2 3">
    <name type="scientific">Jannaschia faecimaris</name>
    <dbReference type="NCBI Taxonomy" id="1244108"/>
    <lineage>
        <taxon>Bacteria</taxon>
        <taxon>Pseudomonadati</taxon>
        <taxon>Pseudomonadota</taxon>
        <taxon>Alphaproteobacteria</taxon>
        <taxon>Rhodobacterales</taxon>
        <taxon>Roseobacteraceae</taxon>
        <taxon>Jannaschia</taxon>
    </lineage>
</organism>
<keyword evidence="3" id="KW-1185">Reference proteome</keyword>
<dbReference type="Proteomes" id="UP000198914">
    <property type="component" value="Unassembled WGS sequence"/>
</dbReference>
<dbReference type="SUPFAM" id="SSF50475">
    <property type="entry name" value="FMN-binding split barrel"/>
    <property type="match status" value="1"/>
</dbReference>
<dbReference type="EMBL" id="FNPX01000003">
    <property type="protein sequence ID" value="SDY78312.1"/>
    <property type="molecule type" value="Genomic_DNA"/>
</dbReference>
<gene>
    <name evidence="2" type="ORF">SAMN05444004_103128</name>
</gene>
<dbReference type="Gene3D" id="2.30.110.10">
    <property type="entry name" value="Electron Transport, Fmn-binding Protein, Chain A"/>
    <property type="match status" value="1"/>
</dbReference>
<evidence type="ECO:0000259" key="1">
    <source>
        <dbReference type="Pfam" id="PF16242"/>
    </source>
</evidence>
<dbReference type="OrthoDB" id="1432662at2"/>
<dbReference type="AlphaFoldDB" id="A0A1H3MNK4"/>
<dbReference type="PANTHER" id="PTHR34818">
    <property type="entry name" value="PROTEIN BLI-3"/>
    <property type="match status" value="1"/>
</dbReference>
<dbReference type="InterPro" id="IPR012349">
    <property type="entry name" value="Split_barrel_FMN-bd"/>
</dbReference>
<reference evidence="3" key="1">
    <citation type="submission" date="2016-10" db="EMBL/GenBank/DDBJ databases">
        <authorList>
            <person name="Varghese N."/>
            <person name="Submissions S."/>
        </authorList>
    </citation>
    <scope>NUCLEOTIDE SEQUENCE [LARGE SCALE GENOMIC DNA]</scope>
    <source>
        <strain evidence="3">DSM 100420</strain>
    </source>
</reference>